<evidence type="ECO:0000313" key="1">
    <source>
        <dbReference type="EMBL" id="APW43867.1"/>
    </source>
</evidence>
<dbReference type="Gene3D" id="3.40.50.2000">
    <property type="entry name" value="Glycogen Phosphorylase B"/>
    <property type="match status" value="2"/>
</dbReference>
<dbReference type="SUPFAM" id="SSF53756">
    <property type="entry name" value="UDP-Glycosyltransferase/glycogen phosphorylase"/>
    <property type="match status" value="1"/>
</dbReference>
<reference evidence="1 2" key="1">
    <citation type="submission" date="2017-01" db="EMBL/GenBank/DDBJ databases">
        <authorList>
            <person name="Mah S.A."/>
            <person name="Swanson W.J."/>
            <person name="Moy G.W."/>
            <person name="Vacquier V.D."/>
        </authorList>
    </citation>
    <scope>NUCLEOTIDE SEQUENCE [LARGE SCALE GENOMIC DNA]</scope>
    <source>
        <strain evidence="1 2">DSM 22694</strain>
    </source>
</reference>
<organism evidence="1 2">
    <name type="scientific">Rhodoferax saidenbachensis</name>
    <dbReference type="NCBI Taxonomy" id="1484693"/>
    <lineage>
        <taxon>Bacteria</taxon>
        <taxon>Pseudomonadati</taxon>
        <taxon>Pseudomonadota</taxon>
        <taxon>Betaproteobacteria</taxon>
        <taxon>Burkholderiales</taxon>
        <taxon>Comamonadaceae</taxon>
        <taxon>Rhodoferax</taxon>
    </lineage>
</organism>
<dbReference type="KEGG" id="rsb:RS694_15895"/>
<protein>
    <recommendedName>
        <fullName evidence="3">Glycosyl transferase family 28 C-terminal domain-containing protein</fullName>
    </recommendedName>
</protein>
<proteinExistence type="predicted"/>
<dbReference type="Proteomes" id="UP000186110">
    <property type="component" value="Chromosome"/>
</dbReference>
<dbReference type="EMBL" id="CP019239">
    <property type="protein sequence ID" value="APW43867.1"/>
    <property type="molecule type" value="Genomic_DNA"/>
</dbReference>
<dbReference type="STRING" id="1484693.RS694_15895"/>
<dbReference type="RefSeq" id="WP_029709813.1">
    <property type="nucleotide sequence ID" value="NZ_CP019239.1"/>
</dbReference>
<gene>
    <name evidence="1" type="ORF">RS694_15895</name>
</gene>
<evidence type="ECO:0008006" key="3">
    <source>
        <dbReference type="Google" id="ProtNLM"/>
    </source>
</evidence>
<keyword evidence="2" id="KW-1185">Reference proteome</keyword>
<evidence type="ECO:0000313" key="2">
    <source>
        <dbReference type="Proteomes" id="UP000186110"/>
    </source>
</evidence>
<dbReference type="AlphaFoldDB" id="A0A1P8KCW7"/>
<accession>A0A1P8KCW7</accession>
<name>A0A1P8KCW7_9BURK</name>
<sequence length="395" mass="43537">MARVLCVWEQGSNLGHLSNLRAPIQAAQDLGHEITLVARELHRIPEVMSGLRFGLMQAPFKQFVPKVDATAIQCYAQLLAIQCFSSPQELLLYVRAWRAIFDLLRPDIVFFEHSPTALVAAWTYGFRKVLVGSGFDIPRTDVLEAPLQAFPTAPRTAEAMEQLRTVDQQVLELINQVHAVQGGQAMPRLGALYAQAEAQCLMTWPEMDCFGPRPGIHYLGREGLQKQPAPEWPAGTGPKVFGYLSNFTGLEFLLQALQAAQVCVLLFVRDISEELRSRYTGAGLAFTSHLVDLAQVTAEADWVVHHANHGTSATFLLAGLPQLAIPLHQEQLFNALRLVGQSCALLAYQDQANYGEAVAAMCQRTDLRAAAKSVQEACKLQESGRSVEYFRGILG</sequence>
<dbReference type="eggNOG" id="COG1819">
    <property type="taxonomic scope" value="Bacteria"/>
</dbReference>